<dbReference type="OrthoDB" id="5786532at2"/>
<organism evidence="1 2">
    <name type="scientific">Thiohalospira halophila DSM 15071</name>
    <dbReference type="NCBI Taxonomy" id="1123397"/>
    <lineage>
        <taxon>Bacteria</taxon>
        <taxon>Pseudomonadati</taxon>
        <taxon>Pseudomonadota</taxon>
        <taxon>Gammaproteobacteria</taxon>
        <taxon>Thiohalospirales</taxon>
        <taxon>Thiohalospiraceae</taxon>
        <taxon>Thiohalospira</taxon>
    </lineage>
</organism>
<name>A0A1I1Q0Q6_9GAMM</name>
<reference evidence="1 2" key="1">
    <citation type="submission" date="2016-10" db="EMBL/GenBank/DDBJ databases">
        <authorList>
            <person name="de Groot N.N."/>
        </authorList>
    </citation>
    <scope>NUCLEOTIDE SEQUENCE [LARGE SCALE GENOMIC DNA]</scope>
    <source>
        <strain evidence="1 2">HL3</strain>
    </source>
</reference>
<evidence type="ECO:0000313" key="1">
    <source>
        <dbReference type="EMBL" id="SFD15714.1"/>
    </source>
</evidence>
<dbReference type="EMBL" id="FOMJ01000002">
    <property type="protein sequence ID" value="SFD15714.1"/>
    <property type="molecule type" value="Genomic_DNA"/>
</dbReference>
<accession>A0A1I1Q0Q6</accession>
<dbReference type="RefSeq" id="WP_093427584.1">
    <property type="nucleotide sequence ID" value="NZ_FOMJ01000002.1"/>
</dbReference>
<gene>
    <name evidence="1" type="ORF">SAMN05660831_00923</name>
</gene>
<evidence type="ECO:0000313" key="2">
    <source>
        <dbReference type="Proteomes" id="UP000198611"/>
    </source>
</evidence>
<sequence length="146" mass="15955">MRLPGARNRQLRRLARAVEQGRGAVETVLGLPHVLAKPLIERHFGTQAHPSSEEFRETGREGAWHLPAAAPEFTVRVEAGGDGRITLGRIDGHGVAAGLLVFSQWDPEQPAPVWQIRLVEPRGEEAAALYERLVGEPPPEPESEPA</sequence>
<dbReference type="STRING" id="1123397.SAMN05660831_00923"/>
<proteinExistence type="predicted"/>
<dbReference type="AlphaFoldDB" id="A0A1I1Q0Q6"/>
<dbReference type="Proteomes" id="UP000198611">
    <property type="component" value="Unassembled WGS sequence"/>
</dbReference>
<keyword evidence="2" id="KW-1185">Reference proteome</keyword>
<protein>
    <submittedName>
        <fullName evidence="1">Uncharacterized protein</fullName>
    </submittedName>
</protein>